<dbReference type="Proteomes" id="UP000005240">
    <property type="component" value="Unassembled WGS sequence"/>
</dbReference>
<accession>A0A180GJ16</accession>
<name>A0A180GJ16_PUCT1</name>
<evidence type="ECO:0000313" key="3">
    <source>
        <dbReference type="Proteomes" id="UP000005240"/>
    </source>
</evidence>
<dbReference type="AlphaFoldDB" id="A0A180GJ16"/>
<evidence type="ECO:0000313" key="2">
    <source>
        <dbReference type="EnsemblFungi" id="PTTG_27532-t43_1-p1"/>
    </source>
</evidence>
<protein>
    <submittedName>
        <fullName evidence="1 2">Uncharacterized protein</fullName>
    </submittedName>
</protein>
<sequence>MSSSTATLWDGKPPSQAAKINAIYSTILPNSQSSSAWSMAAFLQTLLQLVFSPKKPPLDDWKIRPPAHNLHVGSNLPNFILIHPIDAIPPEALLAKAQTIHSIFRTIFLQDLSSSHFPGTTFAWDHPWVAHWNQLFAKFIIKHWLNAYGAGAFKLFFINPVEAHNLSILLGQVAISEEEIQKQNQDPDAALRTAFENIKATSETETTPPRALSKLPLSWQSDGFTRFAQQLDTIYTQEKINANRWTFVHKYILEARRIPSHITQSNSFKNVPRNLPINCYAASYLSTLSNSQQALLNPSDAVVWPNLVTLC</sequence>
<reference evidence="1" key="2">
    <citation type="submission" date="2016-05" db="EMBL/GenBank/DDBJ databases">
        <title>Comparative analysis highlights variable genome content of wheat rusts and divergence of the mating loci.</title>
        <authorList>
            <person name="Cuomo C.A."/>
            <person name="Bakkeren G."/>
            <person name="Szabo L."/>
            <person name="Khalil H."/>
            <person name="Joly D."/>
            <person name="Goldberg J."/>
            <person name="Young S."/>
            <person name="Zeng Q."/>
            <person name="Fellers J."/>
        </authorList>
    </citation>
    <scope>NUCLEOTIDE SEQUENCE [LARGE SCALE GENOMIC DNA]</scope>
    <source>
        <strain evidence="1">1-1 BBBD Race 1</strain>
    </source>
</reference>
<dbReference type="EnsemblFungi" id="PTTG_27532-t43_1">
    <property type="protein sequence ID" value="PTTG_27532-t43_1-p1"/>
    <property type="gene ID" value="PTTG_27532"/>
</dbReference>
<gene>
    <name evidence="1" type="ORF">PTTG_27532</name>
</gene>
<reference evidence="1" key="1">
    <citation type="submission" date="2009-11" db="EMBL/GenBank/DDBJ databases">
        <authorList>
            <consortium name="The Broad Institute Genome Sequencing Platform"/>
            <person name="Ward D."/>
            <person name="Feldgarden M."/>
            <person name="Earl A."/>
            <person name="Young S.K."/>
            <person name="Zeng Q."/>
            <person name="Koehrsen M."/>
            <person name="Alvarado L."/>
            <person name="Berlin A."/>
            <person name="Bochicchio J."/>
            <person name="Borenstein D."/>
            <person name="Chapman S.B."/>
            <person name="Chen Z."/>
            <person name="Engels R."/>
            <person name="Freedman E."/>
            <person name="Gellesch M."/>
            <person name="Goldberg J."/>
            <person name="Griggs A."/>
            <person name="Gujja S."/>
            <person name="Heilman E."/>
            <person name="Heiman D."/>
            <person name="Hepburn T."/>
            <person name="Howarth C."/>
            <person name="Jen D."/>
            <person name="Larson L."/>
            <person name="Lewis B."/>
            <person name="Mehta T."/>
            <person name="Park D."/>
            <person name="Pearson M."/>
            <person name="Roberts A."/>
            <person name="Saif S."/>
            <person name="Shea T."/>
            <person name="Shenoy N."/>
            <person name="Sisk P."/>
            <person name="Stolte C."/>
            <person name="Sykes S."/>
            <person name="Thomson T."/>
            <person name="Walk T."/>
            <person name="White J."/>
            <person name="Yandava C."/>
            <person name="Izard J."/>
            <person name="Baranova O.V."/>
            <person name="Blanton J.M."/>
            <person name="Tanner A.C."/>
            <person name="Dewhirst F.E."/>
            <person name="Haas B."/>
            <person name="Nusbaum C."/>
            <person name="Birren B."/>
        </authorList>
    </citation>
    <scope>NUCLEOTIDE SEQUENCE [LARGE SCALE GENOMIC DNA]</scope>
    <source>
        <strain evidence="1">1-1 BBBD Race 1</strain>
    </source>
</reference>
<proteinExistence type="predicted"/>
<dbReference type="VEuPathDB" id="FungiDB:PTTG_27532"/>
<dbReference type="EMBL" id="ADAS02000059">
    <property type="protein sequence ID" value="OAV92767.1"/>
    <property type="molecule type" value="Genomic_DNA"/>
</dbReference>
<evidence type="ECO:0000313" key="1">
    <source>
        <dbReference type="EMBL" id="OAV92767.1"/>
    </source>
</evidence>
<reference evidence="2 3" key="3">
    <citation type="journal article" date="2017" name="G3 (Bethesda)">
        <title>Comparative analysis highlights variable genome content of wheat rusts and divergence of the mating loci.</title>
        <authorList>
            <person name="Cuomo C.A."/>
            <person name="Bakkeren G."/>
            <person name="Khalil H.B."/>
            <person name="Panwar V."/>
            <person name="Joly D."/>
            <person name="Linning R."/>
            <person name="Sakthikumar S."/>
            <person name="Song X."/>
            <person name="Adiconis X."/>
            <person name="Fan L."/>
            <person name="Goldberg J.M."/>
            <person name="Levin J.Z."/>
            <person name="Young S."/>
            <person name="Zeng Q."/>
            <person name="Anikster Y."/>
            <person name="Bruce M."/>
            <person name="Wang M."/>
            <person name="Yin C."/>
            <person name="McCallum B."/>
            <person name="Szabo L.J."/>
            <person name="Hulbert S."/>
            <person name="Chen X."/>
            <person name="Fellers J.P."/>
        </authorList>
    </citation>
    <scope>NUCLEOTIDE SEQUENCE</scope>
    <source>
        <strain evidence="2">isolate 1-1 / race 1 (BBBD)</strain>
        <strain evidence="3">Isolate 1-1 / race 1 (BBBD)</strain>
    </source>
</reference>
<reference evidence="2" key="4">
    <citation type="submission" date="2025-05" db="UniProtKB">
        <authorList>
            <consortium name="EnsemblFungi"/>
        </authorList>
    </citation>
    <scope>IDENTIFICATION</scope>
    <source>
        <strain evidence="2">isolate 1-1 / race 1 (BBBD)</strain>
    </source>
</reference>
<organism evidence="1">
    <name type="scientific">Puccinia triticina (isolate 1-1 / race 1 (BBBD))</name>
    <name type="common">Brown leaf rust fungus</name>
    <dbReference type="NCBI Taxonomy" id="630390"/>
    <lineage>
        <taxon>Eukaryota</taxon>
        <taxon>Fungi</taxon>
        <taxon>Dikarya</taxon>
        <taxon>Basidiomycota</taxon>
        <taxon>Pucciniomycotina</taxon>
        <taxon>Pucciniomycetes</taxon>
        <taxon>Pucciniales</taxon>
        <taxon>Pucciniaceae</taxon>
        <taxon>Puccinia</taxon>
    </lineage>
</organism>
<dbReference type="OrthoDB" id="2498244at2759"/>
<keyword evidence="3" id="KW-1185">Reference proteome</keyword>